<dbReference type="EMBL" id="FOSL01000015">
    <property type="protein sequence ID" value="SFK86012.1"/>
    <property type="molecule type" value="Genomic_DNA"/>
</dbReference>
<keyword evidence="3" id="KW-1185">Reference proteome</keyword>
<gene>
    <name evidence="2" type="ORF">SAMN04488498_1155</name>
</gene>
<accession>A0A1I4CXM9</accession>
<dbReference type="Proteomes" id="UP000323300">
    <property type="component" value="Unassembled WGS sequence"/>
</dbReference>
<reference evidence="2 3" key="1">
    <citation type="submission" date="2016-10" db="EMBL/GenBank/DDBJ databases">
        <authorList>
            <person name="Varghese N."/>
            <person name="Submissions S."/>
        </authorList>
    </citation>
    <scope>NUCLEOTIDE SEQUENCE [LARGE SCALE GENOMIC DNA]</scope>
    <source>
        <strain evidence="2 3">DSM 21822</strain>
    </source>
</reference>
<evidence type="ECO:0000256" key="1">
    <source>
        <dbReference type="SAM" id="MobiDB-lite"/>
    </source>
</evidence>
<feature type="region of interest" description="Disordered" evidence="1">
    <location>
        <begin position="179"/>
        <end position="200"/>
    </location>
</feature>
<name>A0A1I4CXM9_9HYPH</name>
<dbReference type="AlphaFoldDB" id="A0A1I4CXM9"/>
<proteinExistence type="predicted"/>
<evidence type="ECO:0000313" key="3">
    <source>
        <dbReference type="Proteomes" id="UP000323300"/>
    </source>
</evidence>
<evidence type="ECO:0000313" key="2">
    <source>
        <dbReference type="EMBL" id="SFK86012.1"/>
    </source>
</evidence>
<feature type="region of interest" description="Disordered" evidence="1">
    <location>
        <begin position="49"/>
        <end position="69"/>
    </location>
</feature>
<organism evidence="2 3">
    <name type="scientific">Neomesorhizobium albiziae</name>
    <dbReference type="NCBI Taxonomy" id="335020"/>
    <lineage>
        <taxon>Bacteria</taxon>
        <taxon>Pseudomonadati</taxon>
        <taxon>Pseudomonadota</taxon>
        <taxon>Alphaproteobacteria</taxon>
        <taxon>Hyphomicrobiales</taxon>
        <taxon>Phyllobacteriaceae</taxon>
        <taxon>Neomesorhizobium</taxon>
    </lineage>
</organism>
<sequence>MKNAMLVIFSPASKLDFAFGKEGSNHGFGPGCSFRGPETHSWSLRHREKETLRSASNVDPSSGNKGADTVATRVAMRCSGAEREIQLGWRSPETLLRPIIPHALNDGEAGPLRRSLSILPPLAFCGLAWRPLATIIVLSAVFPHSLLPVWRPALSDFLLKRRASGDCRFKGATKVWSLRPLPPQLSPPGQTQRKRGASVA</sequence>
<feature type="compositionally biased region" description="Polar residues" evidence="1">
    <location>
        <begin position="53"/>
        <end position="64"/>
    </location>
</feature>
<protein>
    <submittedName>
        <fullName evidence="2">Uncharacterized protein</fullName>
    </submittedName>
</protein>